<evidence type="ECO:0000313" key="4">
    <source>
        <dbReference type="EMBL" id="CAB4553431.1"/>
    </source>
</evidence>
<feature type="domain" description="Glycosyl hydrolase family 13 catalytic" evidence="3">
    <location>
        <begin position="133"/>
        <end position="521"/>
    </location>
</feature>
<evidence type="ECO:0000259" key="3">
    <source>
        <dbReference type="SMART" id="SM00642"/>
    </source>
</evidence>
<keyword evidence="1" id="KW-0378">Hydrolase</keyword>
<dbReference type="Pfam" id="PF00128">
    <property type="entry name" value="Alpha-amylase"/>
    <property type="match status" value="1"/>
</dbReference>
<dbReference type="PANTHER" id="PTHR10357">
    <property type="entry name" value="ALPHA-AMYLASE FAMILY MEMBER"/>
    <property type="match status" value="1"/>
</dbReference>
<dbReference type="InterPro" id="IPR004185">
    <property type="entry name" value="Glyco_hydro_13_lg-like_dom"/>
</dbReference>
<dbReference type="SUPFAM" id="SSF51445">
    <property type="entry name" value="(Trans)glycosidases"/>
    <property type="match status" value="1"/>
</dbReference>
<accession>A0A6J6CPK6</accession>
<dbReference type="CDD" id="cd02857">
    <property type="entry name" value="E_set_CDase_PDE_N"/>
    <property type="match status" value="1"/>
</dbReference>
<dbReference type="AlphaFoldDB" id="A0A6J6CPK6"/>
<dbReference type="GO" id="GO:0005975">
    <property type="term" value="P:carbohydrate metabolic process"/>
    <property type="evidence" value="ECO:0007669"/>
    <property type="project" value="InterPro"/>
</dbReference>
<dbReference type="InterPro" id="IPR045857">
    <property type="entry name" value="O16G_dom_2"/>
</dbReference>
<dbReference type="EMBL" id="CAEZSX010000054">
    <property type="protein sequence ID" value="CAB4553431.1"/>
    <property type="molecule type" value="Genomic_DNA"/>
</dbReference>
<keyword evidence="2" id="KW-0326">Glycosidase</keyword>
<evidence type="ECO:0000256" key="2">
    <source>
        <dbReference type="ARBA" id="ARBA00023295"/>
    </source>
</evidence>
<name>A0A6J6CPK6_9ZZZZ</name>
<evidence type="ECO:0000256" key="1">
    <source>
        <dbReference type="ARBA" id="ARBA00022801"/>
    </source>
</evidence>
<dbReference type="CDD" id="cd11338">
    <property type="entry name" value="AmyAc_CMD"/>
    <property type="match status" value="1"/>
</dbReference>
<dbReference type="InterPro" id="IPR017853">
    <property type="entry name" value="GH"/>
</dbReference>
<dbReference type="GO" id="GO:0004553">
    <property type="term" value="F:hydrolase activity, hydrolyzing O-glycosyl compounds"/>
    <property type="evidence" value="ECO:0007669"/>
    <property type="project" value="InterPro"/>
</dbReference>
<dbReference type="PANTHER" id="PTHR10357:SF210">
    <property type="entry name" value="MALTODEXTRIN GLUCOSIDASE"/>
    <property type="match status" value="1"/>
</dbReference>
<organism evidence="4">
    <name type="scientific">freshwater metagenome</name>
    <dbReference type="NCBI Taxonomy" id="449393"/>
    <lineage>
        <taxon>unclassified sequences</taxon>
        <taxon>metagenomes</taxon>
        <taxon>ecological metagenomes</taxon>
    </lineage>
</organism>
<dbReference type="Gene3D" id="3.20.20.80">
    <property type="entry name" value="Glycosidases"/>
    <property type="match status" value="1"/>
</dbReference>
<dbReference type="Gene3D" id="3.90.400.10">
    <property type="entry name" value="Oligo-1,6-glucosidase, Domain 2"/>
    <property type="match status" value="1"/>
</dbReference>
<proteinExistence type="predicted"/>
<dbReference type="InterPro" id="IPR006047">
    <property type="entry name" value="GH13_cat_dom"/>
</dbReference>
<gene>
    <name evidence="4" type="ORF">UFOPK1537_00461</name>
</gene>
<dbReference type="SMART" id="SM00642">
    <property type="entry name" value="Aamy"/>
    <property type="match status" value="1"/>
</dbReference>
<sequence length="615" mass="68919">MHEGLSSHHDGSVLYVSNQRPKLFDQVKVRIRVHDSFGKVAKVSARQVENGEAFFSQKSSSAAGENGWSWWTTEIRISNPSISYRFLIELVDGSCYWLNTLGHSRIEPLDAFDFRMNIYSDAPEWSKESVMYQIFPDRFARSSAADSRPAPSWAISKKWHDSVTGTGPNAGTELFGGDLDGIIEHLDHLEALGVSIVYLTPFFPAQSNHRYDASSFDQVDPLLGGDEALVRLVEAAHRRGMKVMGDLTSNHSGKAHEWFQAAYENPNAEESDFYYFSEGNKKYVSWFDVPSLPKFNWASQELRKRFVDGSNSVVAKWLKAPYKLDGWRIDVANMTGRLGDQDMYLEVGQLIKKTMHEQNPDTFLLGEYTSDAAAHIQGDGYHGAMTYYNFTKPLWRWFSNGTDELHPGFPGLGQSVLSAKDFVDSYVMFTAAFPWHVRQANMNALDTHDTPRFKTATLAGAQRVGAGLQFTLPGVPVVFAGDEFGLGGHNGENSRTPMPWNGERETDKSMTGIYSQLARLRKENNVLINGSLRWVYASEEAVAFVREDQDSTILVAACRHEDSEIAIHKNAITDASKAENLFGGDNLELKGDQVLIPGKPMSVNVWRLPATKQKW</sequence>
<reference evidence="4" key="1">
    <citation type="submission" date="2020-05" db="EMBL/GenBank/DDBJ databases">
        <authorList>
            <person name="Chiriac C."/>
            <person name="Salcher M."/>
            <person name="Ghai R."/>
            <person name="Kavagutti S V."/>
        </authorList>
    </citation>
    <scope>NUCLEOTIDE SEQUENCE</scope>
</reference>
<protein>
    <submittedName>
        <fullName evidence="4">Unannotated protein</fullName>
    </submittedName>
</protein>